<evidence type="ECO:0000313" key="3">
    <source>
        <dbReference type="Proteomes" id="UP001152484"/>
    </source>
</evidence>
<sequence length="116" mass="12746">MRGNKWLVTEDPLSGSGSSKQGKQEGIISAKDEVFGSEGQRGVSNVVDTGTKEAKENEIVAMEGPSGEQKRRRMWEAKEHEGDERVNMALDFSKNEEGRVSDTRIRGFLLAVCGCN</sequence>
<organism evidence="2 3">
    <name type="scientific">Cuscuta europaea</name>
    <name type="common">European dodder</name>
    <dbReference type="NCBI Taxonomy" id="41803"/>
    <lineage>
        <taxon>Eukaryota</taxon>
        <taxon>Viridiplantae</taxon>
        <taxon>Streptophyta</taxon>
        <taxon>Embryophyta</taxon>
        <taxon>Tracheophyta</taxon>
        <taxon>Spermatophyta</taxon>
        <taxon>Magnoliopsida</taxon>
        <taxon>eudicotyledons</taxon>
        <taxon>Gunneridae</taxon>
        <taxon>Pentapetalae</taxon>
        <taxon>asterids</taxon>
        <taxon>lamiids</taxon>
        <taxon>Solanales</taxon>
        <taxon>Convolvulaceae</taxon>
        <taxon>Cuscuteae</taxon>
        <taxon>Cuscuta</taxon>
        <taxon>Cuscuta subgen. Cuscuta</taxon>
    </lineage>
</organism>
<name>A0A9P1E870_CUSEU</name>
<dbReference type="EMBL" id="CAMAPE010000019">
    <property type="protein sequence ID" value="CAH9087620.1"/>
    <property type="molecule type" value="Genomic_DNA"/>
</dbReference>
<dbReference type="Proteomes" id="UP001152484">
    <property type="component" value="Unassembled WGS sequence"/>
</dbReference>
<comment type="caution">
    <text evidence="2">The sequence shown here is derived from an EMBL/GenBank/DDBJ whole genome shotgun (WGS) entry which is preliminary data.</text>
</comment>
<dbReference type="AlphaFoldDB" id="A0A9P1E870"/>
<protein>
    <submittedName>
        <fullName evidence="2">Uncharacterized protein</fullName>
    </submittedName>
</protein>
<proteinExistence type="predicted"/>
<accession>A0A9P1E870</accession>
<keyword evidence="3" id="KW-1185">Reference proteome</keyword>
<feature type="region of interest" description="Disordered" evidence="1">
    <location>
        <begin position="1"/>
        <end position="27"/>
    </location>
</feature>
<feature type="compositionally biased region" description="Low complexity" evidence="1">
    <location>
        <begin position="14"/>
        <end position="26"/>
    </location>
</feature>
<gene>
    <name evidence="2" type="ORF">CEURO_LOCUS10136</name>
</gene>
<evidence type="ECO:0000256" key="1">
    <source>
        <dbReference type="SAM" id="MobiDB-lite"/>
    </source>
</evidence>
<evidence type="ECO:0000313" key="2">
    <source>
        <dbReference type="EMBL" id="CAH9087620.1"/>
    </source>
</evidence>
<reference evidence="2" key="1">
    <citation type="submission" date="2022-07" db="EMBL/GenBank/DDBJ databases">
        <authorList>
            <person name="Macas J."/>
            <person name="Novak P."/>
            <person name="Neumann P."/>
        </authorList>
    </citation>
    <scope>NUCLEOTIDE SEQUENCE</scope>
</reference>